<reference evidence="1" key="1">
    <citation type="submission" date="2022-01" db="EMBL/GenBank/DDBJ databases">
        <title>Novel species in genus Dyadobacter.</title>
        <authorList>
            <person name="Ma C."/>
        </authorList>
    </citation>
    <scope>NUCLEOTIDE SEQUENCE</scope>
    <source>
        <strain evidence="1">CY357</strain>
    </source>
</reference>
<evidence type="ECO:0000313" key="1">
    <source>
        <dbReference type="EMBL" id="MCF2501263.1"/>
    </source>
</evidence>
<name>A0A9X1TWC0_9BACT</name>
<dbReference type="Proteomes" id="UP001139411">
    <property type="component" value="Unassembled WGS sequence"/>
</dbReference>
<dbReference type="RefSeq" id="WP_235179462.1">
    <property type="nucleotide sequence ID" value="NZ_JAKFFV010000018.1"/>
</dbReference>
<proteinExistence type="predicted"/>
<comment type="caution">
    <text evidence="1">The sequence shown here is derived from an EMBL/GenBank/DDBJ whole genome shotgun (WGS) entry which is preliminary data.</text>
</comment>
<accession>A0A9X1TWC0</accession>
<protein>
    <submittedName>
        <fullName evidence="1">Uncharacterized protein</fullName>
    </submittedName>
</protein>
<dbReference type="EMBL" id="JAKFFV010000018">
    <property type="protein sequence ID" value="MCF2501263.1"/>
    <property type="molecule type" value="Genomic_DNA"/>
</dbReference>
<gene>
    <name evidence="1" type="ORF">L0661_23285</name>
</gene>
<evidence type="ECO:0000313" key="2">
    <source>
        <dbReference type="Proteomes" id="UP001139411"/>
    </source>
</evidence>
<sequence length="127" mass="14119">MKNAITWLGCLAVLLTIVSFIGAPDPIVGRWQRIQKSPNGDINLLFVFRADSTYDGIVNGKAFTTGRYFIKNDTISVSDNGCNLAYYGTYKLQYYAQDSLLFTAISDTCQERYQGANGLACKKLPKK</sequence>
<organism evidence="1 2">
    <name type="scientific">Dyadobacter chenhuakuii</name>
    <dbReference type="NCBI Taxonomy" id="2909339"/>
    <lineage>
        <taxon>Bacteria</taxon>
        <taxon>Pseudomonadati</taxon>
        <taxon>Bacteroidota</taxon>
        <taxon>Cytophagia</taxon>
        <taxon>Cytophagales</taxon>
        <taxon>Spirosomataceae</taxon>
        <taxon>Dyadobacter</taxon>
    </lineage>
</organism>
<dbReference type="AlphaFoldDB" id="A0A9X1TWC0"/>